<protein>
    <recommendedName>
        <fullName evidence="2">DUF8004 domain-containing protein</fullName>
    </recommendedName>
</protein>
<dbReference type="EMBL" id="JAGPXC010000004">
    <property type="protein sequence ID" value="KAH6654597.1"/>
    <property type="molecule type" value="Genomic_DNA"/>
</dbReference>
<feature type="region of interest" description="Disordered" evidence="1">
    <location>
        <begin position="671"/>
        <end position="749"/>
    </location>
</feature>
<feature type="compositionally biased region" description="Polar residues" evidence="1">
    <location>
        <begin position="727"/>
        <end position="741"/>
    </location>
</feature>
<comment type="caution">
    <text evidence="3">The sequence shown here is derived from an EMBL/GenBank/DDBJ whole genome shotgun (WGS) entry which is preliminary data.</text>
</comment>
<dbReference type="Pfam" id="PF26013">
    <property type="entry name" value="DUF8004"/>
    <property type="match status" value="1"/>
</dbReference>
<evidence type="ECO:0000313" key="4">
    <source>
        <dbReference type="Proteomes" id="UP000758603"/>
    </source>
</evidence>
<proteinExistence type="predicted"/>
<accession>A0A9P8ULS4</accession>
<dbReference type="InterPro" id="IPR058317">
    <property type="entry name" value="DUF8004"/>
</dbReference>
<evidence type="ECO:0000313" key="3">
    <source>
        <dbReference type="EMBL" id="KAH6654597.1"/>
    </source>
</evidence>
<dbReference type="AlphaFoldDB" id="A0A9P8ULS4"/>
<organism evidence="3 4">
    <name type="scientific">Truncatella angustata</name>
    <dbReference type="NCBI Taxonomy" id="152316"/>
    <lineage>
        <taxon>Eukaryota</taxon>
        <taxon>Fungi</taxon>
        <taxon>Dikarya</taxon>
        <taxon>Ascomycota</taxon>
        <taxon>Pezizomycotina</taxon>
        <taxon>Sordariomycetes</taxon>
        <taxon>Xylariomycetidae</taxon>
        <taxon>Amphisphaeriales</taxon>
        <taxon>Sporocadaceae</taxon>
        <taxon>Truncatella</taxon>
    </lineage>
</organism>
<dbReference type="OrthoDB" id="4114825at2759"/>
<evidence type="ECO:0000259" key="2">
    <source>
        <dbReference type="Pfam" id="PF26013"/>
    </source>
</evidence>
<feature type="compositionally biased region" description="Low complexity" evidence="1">
    <location>
        <begin position="673"/>
        <end position="710"/>
    </location>
</feature>
<feature type="domain" description="DUF8004" evidence="2">
    <location>
        <begin position="194"/>
        <end position="284"/>
    </location>
</feature>
<sequence>MSQLRHFSLYNGVSERSRGWKQKRSEKITEEHPRSLGTMRWDGAARSSSRWDCLRRDPELWNRDGDCYVHLYGRGQSRRGPAFKVSFSALLEANCYPLLDRFTTNEVSEIASSSETAPDHAHYARMSNQPRIELYIPAPPGSDKQQAYKYHLKTRNFFAFVFRRSLVGEYLGEALENLRQSVQEFRAADADNMADLMGYMDEEGYLDMKNQPTHALAVIRFAEAFQIHDLYVEAFAHCCGMSNRLFLSPEYQLISSVTRKLLRQALLETDVKLGQICKMLSTFLQDELSEAYLGLHSGGRAHLERFRTLLHGFYAAKFGYYPPPSIHPSTTIFEVDILRELRDDFEALYQYLVDETFDPSQGVLPSAQGGICALQSVQAFDARSKFMNLSHPFPLLPNVRSQSSLKRMTWFGKHSKLSTTQKTEHHVALLRATNEINIELLDNDLVRAYRRFEEDSIYSPIKGDKQEQLNLIDARKVRWILVYAMYQTLRQVTQVPIEVKDSAGAPYNLCISTTNIPPWKEDALMPLSVSKQLDRVPRNFSISTDGQRTDSEPQRTIIPTSFDIKPDIDYLGLLQKDESVNIEGSAPSPIVPVSPARRASIKKGLSRHRTFRRSLRLFSNHEIANPPSPVKRQSQQYHEIVVLGYGNGTHDVEFNLTDDENGIALTVSEIKNSSTASRSASTASSMSDSTSGSASENGSALTLDTSLSDSMANSPSKPTKADPWESLRSNSLRVRGQNTEYSTKRAMSMCSGSRPPALLFSTEKPNDICTKSIKPQRSRSLLDRYRKSLEPAPLKVRRMPSVNFEDDDHNLSNGSDTINENIWEDVDMFIQSPAKSLQTDVNWDHYNDLGGLTDFSKIHPKRASTMF</sequence>
<dbReference type="Proteomes" id="UP000758603">
    <property type="component" value="Unassembled WGS sequence"/>
</dbReference>
<keyword evidence="4" id="KW-1185">Reference proteome</keyword>
<gene>
    <name evidence="3" type="ORF">BKA67DRAFT_517987</name>
</gene>
<reference evidence="3" key="1">
    <citation type="journal article" date="2021" name="Nat. Commun.">
        <title>Genetic determinants of endophytism in the Arabidopsis root mycobiome.</title>
        <authorList>
            <person name="Mesny F."/>
            <person name="Miyauchi S."/>
            <person name="Thiergart T."/>
            <person name="Pickel B."/>
            <person name="Atanasova L."/>
            <person name="Karlsson M."/>
            <person name="Huettel B."/>
            <person name="Barry K.W."/>
            <person name="Haridas S."/>
            <person name="Chen C."/>
            <person name="Bauer D."/>
            <person name="Andreopoulos W."/>
            <person name="Pangilinan J."/>
            <person name="LaButti K."/>
            <person name="Riley R."/>
            <person name="Lipzen A."/>
            <person name="Clum A."/>
            <person name="Drula E."/>
            <person name="Henrissat B."/>
            <person name="Kohler A."/>
            <person name="Grigoriev I.V."/>
            <person name="Martin F.M."/>
            <person name="Hacquard S."/>
        </authorList>
    </citation>
    <scope>NUCLEOTIDE SEQUENCE</scope>
    <source>
        <strain evidence="3">MPI-SDFR-AT-0073</strain>
    </source>
</reference>
<dbReference type="PANTHER" id="PTHR39601">
    <property type="entry name" value="CHORIOGENIN HMINOR"/>
    <property type="match status" value="1"/>
</dbReference>
<dbReference type="PANTHER" id="PTHR39601:SF1">
    <property type="entry name" value="CHORIOGENIN HMINOR"/>
    <property type="match status" value="1"/>
</dbReference>
<name>A0A9P8ULS4_9PEZI</name>
<dbReference type="GeneID" id="70126852"/>
<dbReference type="RefSeq" id="XP_045958867.1">
    <property type="nucleotide sequence ID" value="XM_046097960.1"/>
</dbReference>
<evidence type="ECO:0000256" key="1">
    <source>
        <dbReference type="SAM" id="MobiDB-lite"/>
    </source>
</evidence>